<gene>
    <name evidence="2" type="ORF">OH76DRAFT_1489212</name>
</gene>
<dbReference type="STRING" id="139420.A0A371CNA5"/>
<feature type="compositionally biased region" description="Basic residues" evidence="1">
    <location>
        <begin position="362"/>
        <end position="375"/>
    </location>
</feature>
<keyword evidence="3" id="KW-1185">Reference proteome</keyword>
<proteinExistence type="predicted"/>
<name>A0A371CNA5_9APHY</name>
<organism evidence="2 3">
    <name type="scientific">Lentinus brumalis</name>
    <dbReference type="NCBI Taxonomy" id="2498619"/>
    <lineage>
        <taxon>Eukaryota</taxon>
        <taxon>Fungi</taxon>
        <taxon>Dikarya</taxon>
        <taxon>Basidiomycota</taxon>
        <taxon>Agaricomycotina</taxon>
        <taxon>Agaricomycetes</taxon>
        <taxon>Polyporales</taxon>
        <taxon>Polyporaceae</taxon>
        <taxon>Lentinus</taxon>
    </lineage>
</organism>
<evidence type="ECO:0000313" key="2">
    <source>
        <dbReference type="EMBL" id="RDX41769.1"/>
    </source>
</evidence>
<sequence length="415" mass="46743">MPPATPFVAPTVSYAPTAVVAAKPIAPTKRKAVGASAQDRANTAARTKEKEEAVGKELETWYEGCVALSGRLSEMYGKKPEYYLRLMFSGGYSMQKARGPNAYNAWTHQLAMEHNQEDADSGDATNLVDLAREHADEYAALTATEKRQLVKSFEDERDSRAMGVRVNPRGCKQDANAVFEKIEKMITGLKCRVGIDGFYCFFKNNSEYQMRPRWFFTTPQLDRYLGQTIKRWDVEMIGGLGEAFSIAGCDIMSFLRTSRARCDWLKSEIRDKITIMLVKITGQKNIVMQYKTYDKDIVIERGVELVGWTHEVFTCPSSLPNALEPLQKLLQAIDDGQCHFKRLSHSEVAAGEVAGRKERVDKGKRRGKYRPRKKPAAQQNEDEEHGDGGEGSRPRKRLRKNPQPEPEAQSSSESE</sequence>
<reference evidence="2 3" key="1">
    <citation type="journal article" date="2018" name="Biotechnol. Biofuels">
        <title>Integrative visual omics of the white-rot fungus Polyporus brumalis exposes the biotechnological potential of its oxidative enzymes for delignifying raw plant biomass.</title>
        <authorList>
            <person name="Miyauchi S."/>
            <person name="Rancon A."/>
            <person name="Drula E."/>
            <person name="Hage H."/>
            <person name="Chaduli D."/>
            <person name="Favel A."/>
            <person name="Grisel S."/>
            <person name="Henrissat B."/>
            <person name="Herpoel-Gimbert I."/>
            <person name="Ruiz-Duenas F.J."/>
            <person name="Chevret D."/>
            <person name="Hainaut M."/>
            <person name="Lin J."/>
            <person name="Wang M."/>
            <person name="Pangilinan J."/>
            <person name="Lipzen A."/>
            <person name="Lesage-Meessen L."/>
            <person name="Navarro D."/>
            <person name="Riley R."/>
            <person name="Grigoriev I.V."/>
            <person name="Zhou S."/>
            <person name="Raouche S."/>
            <person name="Rosso M.N."/>
        </authorList>
    </citation>
    <scope>NUCLEOTIDE SEQUENCE [LARGE SCALE GENOMIC DNA]</scope>
    <source>
        <strain evidence="2 3">BRFM 1820</strain>
    </source>
</reference>
<feature type="compositionally biased region" description="Low complexity" evidence="1">
    <location>
        <begin position="406"/>
        <end position="415"/>
    </location>
</feature>
<dbReference type="AlphaFoldDB" id="A0A371CNA5"/>
<protein>
    <submittedName>
        <fullName evidence="2">Uncharacterized protein</fullName>
    </submittedName>
</protein>
<dbReference type="OrthoDB" id="2803164at2759"/>
<accession>A0A371CNA5</accession>
<evidence type="ECO:0000313" key="3">
    <source>
        <dbReference type="Proteomes" id="UP000256964"/>
    </source>
</evidence>
<evidence type="ECO:0000256" key="1">
    <source>
        <dbReference type="SAM" id="MobiDB-lite"/>
    </source>
</evidence>
<feature type="region of interest" description="Disordered" evidence="1">
    <location>
        <begin position="354"/>
        <end position="415"/>
    </location>
</feature>
<dbReference type="EMBL" id="KZ857502">
    <property type="protein sequence ID" value="RDX41769.1"/>
    <property type="molecule type" value="Genomic_DNA"/>
</dbReference>
<dbReference type="Proteomes" id="UP000256964">
    <property type="component" value="Unassembled WGS sequence"/>
</dbReference>